<comment type="caution">
    <text evidence="1">The sequence shown here is derived from an EMBL/GenBank/DDBJ whole genome shotgun (WGS) entry which is preliminary data.</text>
</comment>
<reference evidence="1" key="1">
    <citation type="submission" date="2020-08" db="EMBL/GenBank/DDBJ databases">
        <title>Multicomponent nature underlies the extraordinary mechanical properties of spider dragline silk.</title>
        <authorList>
            <person name="Kono N."/>
            <person name="Nakamura H."/>
            <person name="Mori M."/>
            <person name="Yoshida Y."/>
            <person name="Ohtoshi R."/>
            <person name="Malay A.D."/>
            <person name="Moran D.A.P."/>
            <person name="Tomita M."/>
            <person name="Numata K."/>
            <person name="Arakawa K."/>
        </authorList>
    </citation>
    <scope>NUCLEOTIDE SEQUENCE</scope>
</reference>
<sequence length="144" mass="15769">MSQSPWSSLYKWQPAFDSGSVFPEGRFFVSLGCFEILCTSFSAGLESNLESLSARMSPAASTQCVSGGQVGLNHSGKESVVTIYTHHGNSGYALILAALYHAVHNLASRGFQQDKLEQPGLVISRNVPCLYIRFIRRYIGALNY</sequence>
<keyword evidence="2" id="KW-1185">Reference proteome</keyword>
<protein>
    <submittedName>
        <fullName evidence="1">Uncharacterized protein</fullName>
    </submittedName>
</protein>
<dbReference type="AlphaFoldDB" id="A0A8X6PU98"/>
<evidence type="ECO:0000313" key="2">
    <source>
        <dbReference type="Proteomes" id="UP000887013"/>
    </source>
</evidence>
<accession>A0A8X6PU98</accession>
<name>A0A8X6PU98_NEPPI</name>
<dbReference type="EMBL" id="BMAW01073801">
    <property type="protein sequence ID" value="GFT89420.1"/>
    <property type="molecule type" value="Genomic_DNA"/>
</dbReference>
<dbReference type="Proteomes" id="UP000887013">
    <property type="component" value="Unassembled WGS sequence"/>
</dbReference>
<gene>
    <name evidence="1" type="ORF">NPIL_346951</name>
</gene>
<proteinExistence type="predicted"/>
<evidence type="ECO:0000313" key="1">
    <source>
        <dbReference type="EMBL" id="GFT89420.1"/>
    </source>
</evidence>
<organism evidence="1 2">
    <name type="scientific">Nephila pilipes</name>
    <name type="common">Giant wood spider</name>
    <name type="synonym">Nephila maculata</name>
    <dbReference type="NCBI Taxonomy" id="299642"/>
    <lineage>
        <taxon>Eukaryota</taxon>
        <taxon>Metazoa</taxon>
        <taxon>Ecdysozoa</taxon>
        <taxon>Arthropoda</taxon>
        <taxon>Chelicerata</taxon>
        <taxon>Arachnida</taxon>
        <taxon>Araneae</taxon>
        <taxon>Araneomorphae</taxon>
        <taxon>Entelegynae</taxon>
        <taxon>Araneoidea</taxon>
        <taxon>Nephilidae</taxon>
        <taxon>Nephila</taxon>
    </lineage>
</organism>